<evidence type="ECO:0000259" key="2">
    <source>
        <dbReference type="SMART" id="SM00363"/>
    </source>
</evidence>
<dbReference type="InterPro" id="IPR036986">
    <property type="entry name" value="S4_RNA-bd_sf"/>
</dbReference>
<dbReference type="PROSITE" id="PS50889">
    <property type="entry name" value="S4"/>
    <property type="match status" value="1"/>
</dbReference>
<feature type="domain" description="RNA-binding S4" evidence="2">
    <location>
        <begin position="176"/>
        <end position="237"/>
    </location>
</feature>
<evidence type="ECO:0000256" key="1">
    <source>
        <dbReference type="PROSITE-ProRule" id="PRU00182"/>
    </source>
</evidence>
<dbReference type="SMART" id="SM00363">
    <property type="entry name" value="S4"/>
    <property type="match status" value="1"/>
</dbReference>
<keyword evidence="4" id="KW-1185">Reference proteome</keyword>
<gene>
    <name evidence="3" type="ORF">J2S20_000984</name>
</gene>
<dbReference type="SUPFAM" id="SSF55174">
    <property type="entry name" value="Alpha-L RNA-binding motif"/>
    <property type="match status" value="1"/>
</dbReference>
<keyword evidence="1" id="KW-0694">RNA-binding</keyword>
<dbReference type="RefSeq" id="WP_307253823.1">
    <property type="nucleotide sequence ID" value="NZ_JAUSTO010000005.1"/>
</dbReference>
<dbReference type="CDD" id="cd00165">
    <property type="entry name" value="S4"/>
    <property type="match status" value="1"/>
</dbReference>
<comment type="caution">
    <text evidence="3">The sequence shown here is derived from an EMBL/GenBank/DDBJ whole genome shotgun (WGS) entry which is preliminary data.</text>
</comment>
<dbReference type="Pfam" id="PF17774">
    <property type="entry name" value="YlmH_RBD"/>
    <property type="match status" value="1"/>
</dbReference>
<evidence type="ECO:0000313" key="4">
    <source>
        <dbReference type="Proteomes" id="UP001241537"/>
    </source>
</evidence>
<reference evidence="3" key="1">
    <citation type="submission" date="2023-07" db="EMBL/GenBank/DDBJ databases">
        <title>Genomic Encyclopedia of Type Strains, Phase IV (KMG-IV): sequencing the most valuable type-strain genomes for metagenomic binning, comparative biology and taxonomic classification.</title>
        <authorList>
            <person name="Goeker M."/>
        </authorList>
    </citation>
    <scope>NUCLEOTIDE SEQUENCE</scope>
    <source>
        <strain evidence="3">DSM 19659</strain>
    </source>
</reference>
<dbReference type="InterPro" id="IPR002942">
    <property type="entry name" value="S4_RNA-bd"/>
</dbReference>
<dbReference type="Gene3D" id="3.30.1370.160">
    <property type="match status" value="1"/>
</dbReference>
<dbReference type="InterPro" id="IPR040591">
    <property type="entry name" value="RqcP2_RBD"/>
</dbReference>
<dbReference type="Gene3D" id="3.10.290.10">
    <property type="entry name" value="RNA-binding S4 domain"/>
    <property type="match status" value="1"/>
</dbReference>
<sequence>MTEKELAFFKNRIAELYDSCYQRNIPTHSHFLNVDEQAVLQTIHLSAGDICVRYSGGFDDAERRIVCFLPDYLEEVPEDIFAYLRIVPAAPKFAEPLSHRDFLGALMNLGVRREMLGDIIISENTAHIVVLSEIAEHICDSLSAVRHSAVRVEREGREAHTASVHTEQMDVNTASLRVDSLVSAVWHISRTQSKELLKAGRISVNSALCADGSQILKAGQILSVRGKGRFRLLPGERMTRSGRRYVSIELFI</sequence>
<dbReference type="GO" id="GO:0003723">
    <property type="term" value="F:RNA binding"/>
    <property type="evidence" value="ECO:0007669"/>
    <property type="project" value="UniProtKB-KW"/>
</dbReference>
<dbReference type="Proteomes" id="UP001241537">
    <property type="component" value="Unassembled WGS sequence"/>
</dbReference>
<protein>
    <submittedName>
        <fullName evidence="3">RNA-binding protein YlmH</fullName>
    </submittedName>
</protein>
<dbReference type="EMBL" id="JAUSTO010000005">
    <property type="protein sequence ID" value="MDQ0152295.1"/>
    <property type="molecule type" value="Genomic_DNA"/>
</dbReference>
<name>A0AAE3V9W7_9FIRM</name>
<organism evidence="3 4">
    <name type="scientific">Moryella indoligenes</name>
    <dbReference type="NCBI Taxonomy" id="371674"/>
    <lineage>
        <taxon>Bacteria</taxon>
        <taxon>Bacillati</taxon>
        <taxon>Bacillota</taxon>
        <taxon>Clostridia</taxon>
        <taxon>Lachnospirales</taxon>
        <taxon>Lachnospiraceae</taxon>
        <taxon>Moryella</taxon>
    </lineage>
</organism>
<dbReference type="Gene3D" id="3.30.70.330">
    <property type="match status" value="1"/>
</dbReference>
<dbReference type="AlphaFoldDB" id="A0AAE3V9W7"/>
<dbReference type="InterPro" id="IPR012677">
    <property type="entry name" value="Nucleotide-bd_a/b_plait_sf"/>
</dbReference>
<proteinExistence type="predicted"/>
<accession>A0AAE3V9W7</accession>
<evidence type="ECO:0000313" key="3">
    <source>
        <dbReference type="EMBL" id="MDQ0152295.1"/>
    </source>
</evidence>